<dbReference type="Gene3D" id="1.10.10.60">
    <property type="entry name" value="Homeodomain-like"/>
    <property type="match status" value="1"/>
</dbReference>
<keyword evidence="2" id="KW-1185">Reference proteome</keyword>
<evidence type="ECO:0000313" key="2">
    <source>
        <dbReference type="Proteomes" id="UP000516369"/>
    </source>
</evidence>
<dbReference type="InterPro" id="IPR002514">
    <property type="entry name" value="Transposase_8"/>
</dbReference>
<dbReference type="GO" id="GO:0003677">
    <property type="term" value="F:DNA binding"/>
    <property type="evidence" value="ECO:0007669"/>
    <property type="project" value="InterPro"/>
</dbReference>
<dbReference type="KEGG" id="dvn:HQ394_14990"/>
<dbReference type="GO" id="GO:0004803">
    <property type="term" value="F:transposase activity"/>
    <property type="evidence" value="ECO:0007669"/>
    <property type="project" value="InterPro"/>
</dbReference>
<dbReference type="Proteomes" id="UP000516369">
    <property type="component" value="Chromosome"/>
</dbReference>
<dbReference type="EMBL" id="CP053923">
    <property type="protein sequence ID" value="QNT70393.1"/>
    <property type="molecule type" value="Genomic_DNA"/>
</dbReference>
<dbReference type="SUPFAM" id="SSF46689">
    <property type="entry name" value="Homeodomain-like"/>
    <property type="match status" value="1"/>
</dbReference>
<evidence type="ECO:0000313" key="1">
    <source>
        <dbReference type="EMBL" id="QNT70393.1"/>
    </source>
</evidence>
<gene>
    <name evidence="1" type="ORF">HQ394_14990</name>
</gene>
<dbReference type="Pfam" id="PF01527">
    <property type="entry name" value="HTH_Tnp_1"/>
    <property type="match status" value="1"/>
</dbReference>
<protein>
    <submittedName>
        <fullName evidence="1">Transposase</fullName>
    </submittedName>
</protein>
<sequence>MAKPRQSFTDEFKREAVALLASSGRPLMQIAEELGVQPSMLRRWRTAVGGMRSW</sequence>
<dbReference type="AlphaFoldDB" id="A0A7H1N3V7"/>
<proteinExistence type="predicted"/>
<name>A0A7H1N3V7_9PROT</name>
<dbReference type="GO" id="GO:0006313">
    <property type="term" value="P:DNA transposition"/>
    <property type="evidence" value="ECO:0007669"/>
    <property type="project" value="InterPro"/>
</dbReference>
<accession>A0A7H1N3V7</accession>
<reference evidence="1 2" key="1">
    <citation type="submission" date="2020-05" db="EMBL/GenBank/DDBJ databases">
        <title>Complete closed genome sequence of Defluviicoccus vanus.</title>
        <authorList>
            <person name="Bessarab I."/>
            <person name="Arumugam K."/>
            <person name="Maszenan A.M."/>
            <person name="Seviour R.J."/>
            <person name="Williams R.B."/>
        </authorList>
    </citation>
    <scope>NUCLEOTIDE SEQUENCE [LARGE SCALE GENOMIC DNA]</scope>
    <source>
        <strain evidence="1 2">Ben 114</strain>
    </source>
</reference>
<organism evidence="1 2">
    <name type="scientific">Defluviicoccus vanus</name>
    <dbReference type="NCBI Taxonomy" id="111831"/>
    <lineage>
        <taxon>Bacteria</taxon>
        <taxon>Pseudomonadati</taxon>
        <taxon>Pseudomonadota</taxon>
        <taxon>Alphaproteobacteria</taxon>
        <taxon>Rhodospirillales</taxon>
        <taxon>Rhodospirillaceae</taxon>
        <taxon>Defluviicoccus</taxon>
    </lineage>
</organism>
<dbReference type="InterPro" id="IPR009057">
    <property type="entry name" value="Homeodomain-like_sf"/>
</dbReference>